<proteinExistence type="predicted"/>
<feature type="compositionally biased region" description="Acidic residues" evidence="1">
    <location>
        <begin position="61"/>
        <end position="78"/>
    </location>
</feature>
<feature type="compositionally biased region" description="Gly residues" evidence="1">
    <location>
        <begin position="197"/>
        <end position="209"/>
    </location>
</feature>
<feature type="non-terminal residue" evidence="2">
    <location>
        <position position="1"/>
    </location>
</feature>
<reference evidence="2" key="1">
    <citation type="submission" date="2023-10" db="EMBL/GenBank/DDBJ databases">
        <authorList>
            <person name="Chen Y."/>
            <person name="Shah S."/>
            <person name="Dougan E. K."/>
            <person name="Thang M."/>
            <person name="Chan C."/>
        </authorList>
    </citation>
    <scope>NUCLEOTIDE SEQUENCE [LARGE SCALE GENOMIC DNA]</scope>
</reference>
<feature type="region of interest" description="Disordered" evidence="1">
    <location>
        <begin position="97"/>
        <end position="126"/>
    </location>
</feature>
<dbReference type="EMBL" id="CAUYUJ010015689">
    <property type="protein sequence ID" value="CAK0856997.1"/>
    <property type="molecule type" value="Genomic_DNA"/>
</dbReference>
<keyword evidence="3" id="KW-1185">Reference proteome</keyword>
<feature type="compositionally biased region" description="Low complexity" evidence="1">
    <location>
        <begin position="106"/>
        <end position="117"/>
    </location>
</feature>
<protein>
    <submittedName>
        <fullName evidence="2">Uncharacterized protein</fullName>
    </submittedName>
</protein>
<feature type="compositionally biased region" description="Gly residues" evidence="1">
    <location>
        <begin position="42"/>
        <end position="52"/>
    </location>
</feature>
<comment type="caution">
    <text evidence="2">The sequence shown here is derived from an EMBL/GenBank/DDBJ whole genome shotgun (WGS) entry which is preliminary data.</text>
</comment>
<name>A0ABN9UC53_9DINO</name>
<gene>
    <name evidence="2" type="ORF">PCOR1329_LOCUS47231</name>
</gene>
<evidence type="ECO:0000256" key="1">
    <source>
        <dbReference type="SAM" id="MobiDB-lite"/>
    </source>
</evidence>
<evidence type="ECO:0000313" key="2">
    <source>
        <dbReference type="EMBL" id="CAK0856997.1"/>
    </source>
</evidence>
<sequence length="209" mass="22047">VQVRDVVPAAESADPPPAAERPEPRPAHHRHGGELAPAWGRGSPGPRGGGGRPIPSTPQKEEEEEEAEEEEEEEEEEEVLPRVTLAQGCYEGRARARWDWHDTAISERSGSSGSCLGRRGRPGAPQKALTASWGALGRFVLLPARPKSGPHVSVEAWAASRAPSTPHAAKRALGGPSTAREARAPWARSTSGNTRLLGGGGRRGGPTSP</sequence>
<feature type="region of interest" description="Disordered" evidence="1">
    <location>
        <begin position="158"/>
        <end position="209"/>
    </location>
</feature>
<accession>A0ABN9UC53</accession>
<feature type="region of interest" description="Disordered" evidence="1">
    <location>
        <begin position="1"/>
        <end position="85"/>
    </location>
</feature>
<dbReference type="Proteomes" id="UP001189429">
    <property type="component" value="Unassembled WGS sequence"/>
</dbReference>
<organism evidence="2 3">
    <name type="scientific">Prorocentrum cordatum</name>
    <dbReference type="NCBI Taxonomy" id="2364126"/>
    <lineage>
        <taxon>Eukaryota</taxon>
        <taxon>Sar</taxon>
        <taxon>Alveolata</taxon>
        <taxon>Dinophyceae</taxon>
        <taxon>Prorocentrales</taxon>
        <taxon>Prorocentraceae</taxon>
        <taxon>Prorocentrum</taxon>
    </lineage>
</organism>
<evidence type="ECO:0000313" key="3">
    <source>
        <dbReference type="Proteomes" id="UP001189429"/>
    </source>
</evidence>